<proteinExistence type="predicted"/>
<evidence type="ECO:0000313" key="2">
    <source>
        <dbReference type="Proteomes" id="UP000834106"/>
    </source>
</evidence>
<protein>
    <submittedName>
        <fullName evidence="1">Uncharacterized protein</fullName>
    </submittedName>
</protein>
<name>A0AAD2A986_9LAMI</name>
<organism evidence="1 2">
    <name type="scientific">Fraxinus pennsylvanica</name>
    <dbReference type="NCBI Taxonomy" id="56036"/>
    <lineage>
        <taxon>Eukaryota</taxon>
        <taxon>Viridiplantae</taxon>
        <taxon>Streptophyta</taxon>
        <taxon>Embryophyta</taxon>
        <taxon>Tracheophyta</taxon>
        <taxon>Spermatophyta</taxon>
        <taxon>Magnoliopsida</taxon>
        <taxon>eudicotyledons</taxon>
        <taxon>Gunneridae</taxon>
        <taxon>Pentapetalae</taxon>
        <taxon>asterids</taxon>
        <taxon>lamiids</taxon>
        <taxon>Lamiales</taxon>
        <taxon>Oleaceae</taxon>
        <taxon>Oleeae</taxon>
        <taxon>Fraxinus</taxon>
    </lineage>
</organism>
<reference evidence="1" key="1">
    <citation type="submission" date="2023-05" db="EMBL/GenBank/DDBJ databases">
        <authorList>
            <person name="Huff M."/>
        </authorList>
    </citation>
    <scope>NUCLEOTIDE SEQUENCE</scope>
</reference>
<accession>A0AAD2A986</accession>
<dbReference type="AlphaFoldDB" id="A0AAD2A986"/>
<dbReference type="EMBL" id="OU503055">
    <property type="protein sequence ID" value="CAI9783811.1"/>
    <property type="molecule type" value="Genomic_DNA"/>
</dbReference>
<keyword evidence="2" id="KW-1185">Reference proteome</keyword>
<sequence length="250" mass="27881">MWNSSRVSAFDIQHQINGPGLEFSSVLMVSDHIQHNVYNNAFISTEQIQDVTNPNSVLSGTESSTFDSTSTMASLPASSLQQQKIVSTGMKDIQVATNFPGLSPFTEIQAMYPTEQINSADLYQLWNTTGEKEKSARLFALRGTSDPPLLIGQDVLLPAVTVSSLTVGELLVIDFPSHFLSFSFSLRFSARTVFCFPDFTGRFIPNPFIISTFLKISPNQSYDFLKIWCWMTIREQAFKVQALKLVAELL</sequence>
<evidence type="ECO:0000313" key="1">
    <source>
        <dbReference type="EMBL" id="CAI9783811.1"/>
    </source>
</evidence>
<dbReference type="Proteomes" id="UP000834106">
    <property type="component" value="Chromosome 20"/>
</dbReference>
<gene>
    <name evidence="1" type="ORF">FPE_LOCUS31241</name>
</gene>